<dbReference type="Proteomes" id="UP000614047">
    <property type="component" value="Unassembled WGS sequence"/>
</dbReference>
<dbReference type="PROSITE" id="PS50977">
    <property type="entry name" value="HTH_TETR_2"/>
    <property type="match status" value="1"/>
</dbReference>
<dbReference type="Pfam" id="PF17932">
    <property type="entry name" value="TetR_C_24"/>
    <property type="match status" value="1"/>
</dbReference>
<dbReference type="EMBL" id="JADOUA010000001">
    <property type="protein sequence ID" value="MBG6093166.1"/>
    <property type="molecule type" value="Genomic_DNA"/>
</dbReference>
<feature type="domain" description="HTH tetR-type" evidence="3">
    <location>
        <begin position="10"/>
        <end position="70"/>
    </location>
</feature>
<dbReference type="RefSeq" id="WP_197015266.1">
    <property type="nucleotide sequence ID" value="NZ_BAABES010000018.1"/>
</dbReference>
<evidence type="ECO:0000313" key="5">
    <source>
        <dbReference type="Proteomes" id="UP000614047"/>
    </source>
</evidence>
<dbReference type="GO" id="GO:0003700">
    <property type="term" value="F:DNA-binding transcription factor activity"/>
    <property type="evidence" value="ECO:0007669"/>
    <property type="project" value="TreeGrafter"/>
</dbReference>
<dbReference type="InterPro" id="IPR009057">
    <property type="entry name" value="Homeodomain-like_sf"/>
</dbReference>
<dbReference type="PRINTS" id="PR00455">
    <property type="entry name" value="HTHTETR"/>
</dbReference>
<evidence type="ECO:0000259" key="3">
    <source>
        <dbReference type="PROSITE" id="PS50977"/>
    </source>
</evidence>
<dbReference type="PANTHER" id="PTHR30055">
    <property type="entry name" value="HTH-TYPE TRANSCRIPTIONAL REGULATOR RUTR"/>
    <property type="match status" value="1"/>
</dbReference>
<reference evidence="4" key="1">
    <citation type="submission" date="2020-11" db="EMBL/GenBank/DDBJ databases">
        <title>Sequencing the genomes of 1000 actinobacteria strains.</title>
        <authorList>
            <person name="Klenk H.-P."/>
        </authorList>
    </citation>
    <scope>NUCLEOTIDE SEQUENCE</scope>
    <source>
        <strain evidence="4">DSM 43175</strain>
    </source>
</reference>
<dbReference type="Pfam" id="PF00440">
    <property type="entry name" value="TetR_N"/>
    <property type="match status" value="1"/>
</dbReference>
<dbReference type="SUPFAM" id="SSF48498">
    <property type="entry name" value="Tetracyclin repressor-like, C-terminal domain"/>
    <property type="match status" value="1"/>
</dbReference>
<keyword evidence="1 2" id="KW-0238">DNA-binding</keyword>
<dbReference type="GO" id="GO:0000976">
    <property type="term" value="F:transcription cis-regulatory region binding"/>
    <property type="evidence" value="ECO:0007669"/>
    <property type="project" value="TreeGrafter"/>
</dbReference>
<accession>A0A931DSQ2</accession>
<name>A0A931DSQ2_9ACTN</name>
<dbReference type="Gene3D" id="1.10.10.60">
    <property type="entry name" value="Homeodomain-like"/>
    <property type="match status" value="1"/>
</dbReference>
<proteinExistence type="predicted"/>
<sequence length="219" mass="24123">MPRTPAAVAGETPRRIRSAAIGLFAERGFHGTGIRDIATGAGITLSSLYHHFGSKDDLLVDIMVTSTEPLKRAAEEARRALPTPAEQLAMLIEQHVWAHVTDRLAKIVTDTELRALSGERRERVIALRDAYESVWRSTVEDGVASQVFTVPNTKALTIGLLEMCTAVSHWFRPSGELELHELCRTYADGGLALMRAARDGRPVRRAELDIGEPTRFLGQ</sequence>
<evidence type="ECO:0000313" key="4">
    <source>
        <dbReference type="EMBL" id="MBG6093166.1"/>
    </source>
</evidence>
<dbReference type="InterPro" id="IPR001647">
    <property type="entry name" value="HTH_TetR"/>
</dbReference>
<dbReference type="PANTHER" id="PTHR30055:SF200">
    <property type="entry name" value="HTH-TYPE TRANSCRIPTIONAL REPRESSOR BDCR"/>
    <property type="match status" value="1"/>
</dbReference>
<feature type="DNA-binding region" description="H-T-H motif" evidence="2">
    <location>
        <begin position="33"/>
        <end position="52"/>
    </location>
</feature>
<dbReference type="InterPro" id="IPR036271">
    <property type="entry name" value="Tet_transcr_reg_TetR-rel_C_sf"/>
</dbReference>
<dbReference type="InterPro" id="IPR041490">
    <property type="entry name" value="KstR2_TetR_C"/>
</dbReference>
<keyword evidence="5" id="KW-1185">Reference proteome</keyword>
<dbReference type="Gene3D" id="1.10.357.10">
    <property type="entry name" value="Tetracycline Repressor, domain 2"/>
    <property type="match status" value="1"/>
</dbReference>
<organism evidence="4 5">
    <name type="scientific">Actinomadura viridis</name>
    <dbReference type="NCBI Taxonomy" id="58110"/>
    <lineage>
        <taxon>Bacteria</taxon>
        <taxon>Bacillati</taxon>
        <taxon>Actinomycetota</taxon>
        <taxon>Actinomycetes</taxon>
        <taxon>Streptosporangiales</taxon>
        <taxon>Thermomonosporaceae</taxon>
        <taxon>Actinomadura</taxon>
    </lineage>
</organism>
<evidence type="ECO:0000256" key="2">
    <source>
        <dbReference type="PROSITE-ProRule" id="PRU00335"/>
    </source>
</evidence>
<dbReference type="AlphaFoldDB" id="A0A931DSQ2"/>
<dbReference type="SUPFAM" id="SSF46689">
    <property type="entry name" value="Homeodomain-like"/>
    <property type="match status" value="1"/>
</dbReference>
<dbReference type="InterPro" id="IPR050109">
    <property type="entry name" value="HTH-type_TetR-like_transc_reg"/>
</dbReference>
<gene>
    <name evidence="4" type="ORF">IW256_007279</name>
</gene>
<protein>
    <submittedName>
        <fullName evidence="4">AcrR family transcriptional regulator</fullName>
    </submittedName>
</protein>
<evidence type="ECO:0000256" key="1">
    <source>
        <dbReference type="ARBA" id="ARBA00023125"/>
    </source>
</evidence>
<comment type="caution">
    <text evidence="4">The sequence shown here is derived from an EMBL/GenBank/DDBJ whole genome shotgun (WGS) entry which is preliminary data.</text>
</comment>